<name>A0ABR1ISU4_9AGAR</name>
<dbReference type="Proteomes" id="UP001498398">
    <property type="component" value="Unassembled WGS sequence"/>
</dbReference>
<keyword evidence="3" id="KW-1185">Reference proteome</keyword>
<evidence type="ECO:0000313" key="3">
    <source>
        <dbReference type="Proteomes" id="UP001498398"/>
    </source>
</evidence>
<evidence type="ECO:0000313" key="2">
    <source>
        <dbReference type="EMBL" id="KAK7437234.1"/>
    </source>
</evidence>
<proteinExistence type="predicted"/>
<comment type="caution">
    <text evidence="2">The sequence shown here is derived from an EMBL/GenBank/DDBJ whole genome shotgun (WGS) entry which is preliminary data.</text>
</comment>
<dbReference type="EMBL" id="JBANRG010000087">
    <property type="protein sequence ID" value="KAK7437234.1"/>
    <property type="molecule type" value="Genomic_DNA"/>
</dbReference>
<reference evidence="2 3" key="1">
    <citation type="submission" date="2024-01" db="EMBL/GenBank/DDBJ databases">
        <title>A draft genome for the cacao thread blight pathogen Marasmiellus scandens.</title>
        <authorList>
            <person name="Baruah I.K."/>
            <person name="Leung J."/>
            <person name="Bukari Y."/>
            <person name="Amoako-Attah I."/>
            <person name="Meinhardt L.W."/>
            <person name="Bailey B.A."/>
            <person name="Cohen S.P."/>
        </authorList>
    </citation>
    <scope>NUCLEOTIDE SEQUENCE [LARGE SCALE GENOMIC DNA]</scope>
    <source>
        <strain evidence="2 3">GH-19</strain>
    </source>
</reference>
<accession>A0ABR1ISU4</accession>
<evidence type="ECO:0000256" key="1">
    <source>
        <dbReference type="SAM" id="MobiDB-lite"/>
    </source>
</evidence>
<gene>
    <name evidence="2" type="ORF">VKT23_018676</name>
</gene>
<protein>
    <submittedName>
        <fullName evidence="2">Uncharacterized protein</fullName>
    </submittedName>
</protein>
<feature type="region of interest" description="Disordered" evidence="1">
    <location>
        <begin position="355"/>
        <end position="407"/>
    </location>
</feature>
<organism evidence="2 3">
    <name type="scientific">Marasmiellus scandens</name>
    <dbReference type="NCBI Taxonomy" id="2682957"/>
    <lineage>
        <taxon>Eukaryota</taxon>
        <taxon>Fungi</taxon>
        <taxon>Dikarya</taxon>
        <taxon>Basidiomycota</taxon>
        <taxon>Agaricomycotina</taxon>
        <taxon>Agaricomycetes</taxon>
        <taxon>Agaricomycetidae</taxon>
        <taxon>Agaricales</taxon>
        <taxon>Marasmiineae</taxon>
        <taxon>Omphalotaceae</taxon>
        <taxon>Marasmiellus</taxon>
    </lineage>
</organism>
<sequence>MSPPAPPSHTSLDADTEMADAVSTDDPLLVVDGLSPQSAAIYLIINHPFAPPSKLSEAIAMRQLTANVYGLMNGNTPLEFVAMFELAGHTVDRLDPYFNVAFKSTQITTPITSLARARAKISARAVTVPSVLSDEEQELYHRVQVNFNSVTKILNICWHELLTQAASKQNYWGWLPGPVDGVMSTAYNPLFVSELLFTNVPKPSDATPVLTRAQMELNPTVSVGSTITADQKRVQRDRFIEQGRLTPPPSTDWPLSHLQDPDQKYEQLASDYDLTGVRVTVPSIYDGNGDLVHPSDYRKYLFAGQKIAVRFTAKIFKFNPPIGHTIIHTLHLLPSSSTALRSFYDHFYANLPNVIFPPRGTKRPQSGVLPSKPTPEKPTKKQKPSEASPEAGPSRPTRKTNSKQNSG</sequence>